<organism evidence="3 4">
    <name type="scientific">Klebsiella pneumoniae</name>
    <dbReference type="NCBI Taxonomy" id="573"/>
    <lineage>
        <taxon>Bacteria</taxon>
        <taxon>Pseudomonadati</taxon>
        <taxon>Pseudomonadota</taxon>
        <taxon>Gammaproteobacteria</taxon>
        <taxon>Enterobacterales</taxon>
        <taxon>Enterobacteriaceae</taxon>
        <taxon>Klebsiella/Raoultella group</taxon>
        <taxon>Klebsiella</taxon>
        <taxon>Klebsiella pneumoniae complex</taxon>
    </lineage>
</organism>
<dbReference type="Proteomes" id="UP000251088">
    <property type="component" value="Unassembled WGS sequence"/>
</dbReference>
<evidence type="ECO:0000256" key="2">
    <source>
        <dbReference type="ARBA" id="ARBA00023002"/>
    </source>
</evidence>
<evidence type="ECO:0000313" key="3">
    <source>
        <dbReference type="EMBL" id="SQC41987.1"/>
    </source>
</evidence>
<dbReference type="EMBL" id="UAWN01000017">
    <property type="protein sequence ID" value="SQC41987.1"/>
    <property type="molecule type" value="Genomic_DNA"/>
</dbReference>
<dbReference type="GO" id="GO:0016491">
    <property type="term" value="F:oxidoreductase activity"/>
    <property type="evidence" value="ECO:0007669"/>
    <property type="project" value="UniProtKB-KW"/>
</dbReference>
<dbReference type="InterPro" id="IPR036291">
    <property type="entry name" value="NAD(P)-bd_dom_sf"/>
</dbReference>
<gene>
    <name evidence="3" type="ORF">NCTC9128_07413</name>
</gene>
<comment type="similarity">
    <text evidence="1">Belongs to the short-chain dehydrogenases/reductases (SDR) family.</text>
</comment>
<evidence type="ECO:0000313" key="4">
    <source>
        <dbReference type="Proteomes" id="UP000251088"/>
    </source>
</evidence>
<proteinExistence type="inferred from homology"/>
<name>A0A2X3F4A7_KLEPN</name>
<protein>
    <submittedName>
        <fullName evidence="3">Short-chain dehydrogenase</fullName>
    </submittedName>
</protein>
<dbReference type="SUPFAM" id="SSF51735">
    <property type="entry name" value="NAD(P)-binding Rossmann-fold domains"/>
    <property type="match status" value="1"/>
</dbReference>
<dbReference type="Gene3D" id="3.40.50.720">
    <property type="entry name" value="NAD(P)-binding Rossmann-like Domain"/>
    <property type="match status" value="1"/>
</dbReference>
<dbReference type="AlphaFoldDB" id="A0A2X3F4A7"/>
<evidence type="ECO:0000256" key="1">
    <source>
        <dbReference type="ARBA" id="ARBA00006484"/>
    </source>
</evidence>
<keyword evidence="2" id="KW-0560">Oxidoreductase</keyword>
<dbReference type="InterPro" id="IPR002347">
    <property type="entry name" value="SDR_fam"/>
</dbReference>
<dbReference type="PANTHER" id="PTHR43086:SF3">
    <property type="entry name" value="NADP-DEPENDENT 3-HYDROXY ACID DEHYDROGENASE YDFG"/>
    <property type="match status" value="1"/>
</dbReference>
<accession>A0A2X3F4A7</accession>
<dbReference type="Pfam" id="PF00106">
    <property type="entry name" value="adh_short"/>
    <property type="match status" value="1"/>
</dbReference>
<reference evidence="3 4" key="1">
    <citation type="submission" date="2018-06" db="EMBL/GenBank/DDBJ databases">
        <authorList>
            <consortium name="Pathogen Informatics"/>
            <person name="Doyle S."/>
        </authorList>
    </citation>
    <scope>NUCLEOTIDE SEQUENCE [LARGE SCALE GENOMIC DNA]</scope>
    <source>
        <strain evidence="3 4">NCTC9128</strain>
    </source>
</reference>
<sequence>MTQPSHTAFITGASSGIGAIYAERLAARGYNLILAARREDRLQALRRPAAGALRHPGKHPQSRS</sequence>
<dbReference type="PANTHER" id="PTHR43086">
    <property type="entry name" value="VERY-LONG-CHAIN 3-OXOOACYL-COA REDUCTASE"/>
    <property type="match status" value="1"/>
</dbReference>